<feature type="region of interest" description="Disordered" evidence="1">
    <location>
        <begin position="151"/>
        <end position="171"/>
    </location>
</feature>
<evidence type="ECO:0000256" key="1">
    <source>
        <dbReference type="SAM" id="MobiDB-lite"/>
    </source>
</evidence>
<dbReference type="Proteomes" id="UP000239757">
    <property type="component" value="Unassembled WGS sequence"/>
</dbReference>
<keyword evidence="2" id="KW-0812">Transmembrane</keyword>
<dbReference type="OrthoDB" id="10603728at2759"/>
<feature type="transmembrane region" description="Helical" evidence="2">
    <location>
        <begin position="123"/>
        <end position="140"/>
    </location>
</feature>
<reference evidence="3 4" key="1">
    <citation type="submission" date="2015-01" db="EMBL/GenBank/DDBJ databases">
        <title>Genome of allotetraploid Gossypium barbadense reveals genomic plasticity and fiber elongation in cotton evolution.</title>
        <authorList>
            <person name="Chen X."/>
            <person name="Liu X."/>
            <person name="Zhao B."/>
            <person name="Zheng H."/>
            <person name="Hu Y."/>
            <person name="Lu G."/>
            <person name="Yang C."/>
            <person name="Chen J."/>
            <person name="Shan C."/>
            <person name="Zhang L."/>
            <person name="Zhou Y."/>
            <person name="Wang L."/>
            <person name="Guo W."/>
            <person name="Bai Y."/>
            <person name="Ruan J."/>
            <person name="Shangguan X."/>
            <person name="Mao Y."/>
            <person name="Jiang J."/>
            <person name="Zhu Y."/>
            <person name="Lei J."/>
            <person name="Kang H."/>
            <person name="Chen S."/>
            <person name="He X."/>
            <person name="Wang R."/>
            <person name="Wang Y."/>
            <person name="Chen J."/>
            <person name="Wang L."/>
            <person name="Yu S."/>
            <person name="Wang B."/>
            <person name="Wei J."/>
            <person name="Song S."/>
            <person name="Lu X."/>
            <person name="Gao Z."/>
            <person name="Gu W."/>
            <person name="Deng X."/>
            <person name="Ma D."/>
            <person name="Wang S."/>
            <person name="Liang W."/>
            <person name="Fang L."/>
            <person name="Cai C."/>
            <person name="Zhu X."/>
            <person name="Zhou B."/>
            <person name="Zhang Y."/>
            <person name="Chen Z."/>
            <person name="Xu S."/>
            <person name="Zhu R."/>
            <person name="Wang S."/>
            <person name="Zhang T."/>
            <person name="Zhao G."/>
        </authorList>
    </citation>
    <scope>NUCLEOTIDE SEQUENCE [LARGE SCALE GENOMIC DNA]</scope>
    <source>
        <strain evidence="4">cv. Xinhai21</strain>
        <tissue evidence="3">Leaf</tissue>
    </source>
</reference>
<gene>
    <name evidence="3" type="ORF">GOBAR_AA23830</name>
</gene>
<evidence type="ECO:0000256" key="2">
    <source>
        <dbReference type="SAM" id="Phobius"/>
    </source>
</evidence>
<accession>A0A2P5X0H2</accession>
<dbReference type="EMBL" id="KZ665978">
    <property type="protein sequence ID" value="PPR96834.1"/>
    <property type="molecule type" value="Genomic_DNA"/>
</dbReference>
<protein>
    <submittedName>
        <fullName evidence="3">Uncharacterized protein</fullName>
    </submittedName>
</protein>
<evidence type="ECO:0000313" key="3">
    <source>
        <dbReference type="EMBL" id="PPR96834.1"/>
    </source>
</evidence>
<keyword evidence="2" id="KW-1133">Transmembrane helix</keyword>
<evidence type="ECO:0000313" key="4">
    <source>
        <dbReference type="Proteomes" id="UP000239757"/>
    </source>
</evidence>
<organism evidence="3 4">
    <name type="scientific">Gossypium barbadense</name>
    <name type="common">Sea Island cotton</name>
    <name type="synonym">Hibiscus barbadensis</name>
    <dbReference type="NCBI Taxonomy" id="3634"/>
    <lineage>
        <taxon>Eukaryota</taxon>
        <taxon>Viridiplantae</taxon>
        <taxon>Streptophyta</taxon>
        <taxon>Embryophyta</taxon>
        <taxon>Tracheophyta</taxon>
        <taxon>Spermatophyta</taxon>
        <taxon>Magnoliopsida</taxon>
        <taxon>eudicotyledons</taxon>
        <taxon>Gunneridae</taxon>
        <taxon>Pentapetalae</taxon>
        <taxon>rosids</taxon>
        <taxon>malvids</taxon>
        <taxon>Malvales</taxon>
        <taxon>Malvaceae</taxon>
        <taxon>Malvoideae</taxon>
        <taxon>Gossypium</taxon>
    </lineage>
</organism>
<sequence>MDAILQSENSRIHPVRILVQVWQSIPLAPQDIEELCHIDFKPYLPVEEAKGRKPHIRRPRRMPRHPRSSAAFKAGLSSTLTQELTSMATLPPGFVFGPFSSTYYMLVQLAFQMTMMLMTMYRPSMFGALIESVIIMPLMYRTQYEDTRWKLRSDRSQSTMDDGEEDERPRPQLVLKCRRSDKGKETSILRLCALIEGYVREVPHPETINFP</sequence>
<proteinExistence type="predicted"/>
<name>A0A2P5X0H2_GOSBA</name>
<keyword evidence="2" id="KW-0472">Membrane</keyword>
<dbReference type="AlphaFoldDB" id="A0A2P5X0H2"/>